<keyword evidence="2" id="KW-1003">Cell membrane</keyword>
<proteinExistence type="predicted"/>
<name>A0ABW5P8P8_9BACL</name>
<comment type="subcellular location">
    <subcellularLocation>
        <location evidence="1">Cell membrane</location>
        <topology evidence="1">Multi-pass membrane protein</topology>
    </subcellularLocation>
</comment>
<evidence type="ECO:0000256" key="3">
    <source>
        <dbReference type="ARBA" id="ARBA00022692"/>
    </source>
</evidence>
<keyword evidence="5 6" id="KW-0472">Membrane</keyword>
<gene>
    <name evidence="7" type="ORF">ACFSUF_03800</name>
</gene>
<keyword evidence="3 6" id="KW-0812">Transmembrane</keyword>
<evidence type="ECO:0000256" key="6">
    <source>
        <dbReference type="SAM" id="Phobius"/>
    </source>
</evidence>
<feature type="transmembrane region" description="Helical" evidence="6">
    <location>
        <begin position="449"/>
        <end position="469"/>
    </location>
</feature>
<dbReference type="Pfam" id="PF01943">
    <property type="entry name" value="Polysacc_synt"/>
    <property type="match status" value="1"/>
</dbReference>
<dbReference type="InterPro" id="IPR024923">
    <property type="entry name" value="PG_synth_SpoVB"/>
</dbReference>
<dbReference type="PANTHER" id="PTHR30250:SF29">
    <property type="entry name" value="POLYSACCHARIDE BIOSYNTHESIS PROTEIN C-TERMINAL DOMAIN-CONTAINING PROTEIN"/>
    <property type="match status" value="1"/>
</dbReference>
<organism evidence="7 8">
    <name type="scientific">Paenibacillus gansuensis</name>
    <dbReference type="NCBI Taxonomy" id="306542"/>
    <lineage>
        <taxon>Bacteria</taxon>
        <taxon>Bacillati</taxon>
        <taxon>Bacillota</taxon>
        <taxon>Bacilli</taxon>
        <taxon>Bacillales</taxon>
        <taxon>Paenibacillaceae</taxon>
        <taxon>Paenibacillus</taxon>
    </lineage>
</organism>
<comment type="caution">
    <text evidence="7">The sequence shown here is derived from an EMBL/GenBank/DDBJ whole genome shotgun (WGS) entry which is preliminary data.</text>
</comment>
<sequence length="541" mass="56522">MKGAAVLGLAAMASKLIGTLQKIPLQNLAGDAAYGIYNTVYPFYVLLLFISSAGVPIAVSKMVSERHALGDRSGAQDVVKVSLFILSASGLAGFLLLYFGAGLIAGWMGNRKTELAIQSVSFALLIVPMMSVIRGYFQGLGDMMPTGVSQVIEQLIRVATMLGLLLWFLGQHRQDEVIAAGATFGSVTGALAGLGVMLYYWARHHRSIRSVIGGKDLSVMPEERRIGRKQLARTILAYSIPICLGSIALPILSIADSFTMPRLLALQGLSETGVMDRFGEYNRGLPLTQLVAMLASSLSVALVPAIAKAKLRGDKSAVRTQADGAMRMTWLLTLPAAAGLAVLAVPINVMLYTNAEGSATMALLALTAVFSSLNIISGALLQGAGAVKAPAVHLFAAAAAKIGLNLALIPFFGIDGAAAAAVLAFALAAALNLRALAKHTGARTQLRALIRPAAAALAMAAVLLAFQLAWNAAVSAAAPELPARLNMTALALLGIALGAAVYGAVALRTRAVTEAELARVPKSRKLLLILRKLRFLPPSQT</sequence>
<keyword evidence="8" id="KW-1185">Reference proteome</keyword>
<reference evidence="8" key="1">
    <citation type="journal article" date="2019" name="Int. J. Syst. Evol. Microbiol.">
        <title>The Global Catalogue of Microorganisms (GCM) 10K type strain sequencing project: providing services to taxonomists for standard genome sequencing and annotation.</title>
        <authorList>
            <consortium name="The Broad Institute Genomics Platform"/>
            <consortium name="The Broad Institute Genome Sequencing Center for Infectious Disease"/>
            <person name="Wu L."/>
            <person name="Ma J."/>
        </authorList>
    </citation>
    <scope>NUCLEOTIDE SEQUENCE [LARGE SCALE GENOMIC DNA]</scope>
    <source>
        <strain evidence="8">KCTC 3950</strain>
    </source>
</reference>
<feature type="transmembrane region" description="Helical" evidence="6">
    <location>
        <begin position="328"/>
        <end position="347"/>
    </location>
</feature>
<keyword evidence="4 6" id="KW-1133">Transmembrane helix</keyword>
<dbReference type="PANTHER" id="PTHR30250">
    <property type="entry name" value="PST FAMILY PREDICTED COLANIC ACID TRANSPORTER"/>
    <property type="match status" value="1"/>
</dbReference>
<dbReference type="Proteomes" id="UP001597541">
    <property type="component" value="Unassembled WGS sequence"/>
</dbReference>
<evidence type="ECO:0000256" key="2">
    <source>
        <dbReference type="ARBA" id="ARBA00022475"/>
    </source>
</evidence>
<dbReference type="InterPro" id="IPR002797">
    <property type="entry name" value="Polysacc_synth"/>
</dbReference>
<feature type="transmembrane region" description="Helical" evidence="6">
    <location>
        <begin position="177"/>
        <end position="202"/>
    </location>
</feature>
<dbReference type="EMBL" id="JBHUME010000003">
    <property type="protein sequence ID" value="MFD2611543.1"/>
    <property type="molecule type" value="Genomic_DNA"/>
</dbReference>
<feature type="transmembrane region" description="Helical" evidence="6">
    <location>
        <begin position="115"/>
        <end position="133"/>
    </location>
</feature>
<feature type="transmembrane region" description="Helical" evidence="6">
    <location>
        <begin position="418"/>
        <end position="437"/>
    </location>
</feature>
<dbReference type="InterPro" id="IPR050833">
    <property type="entry name" value="Poly_Biosynth_Transport"/>
</dbReference>
<feature type="transmembrane region" description="Helical" evidence="6">
    <location>
        <begin position="42"/>
        <end position="60"/>
    </location>
</feature>
<dbReference type="PIRSF" id="PIRSF038958">
    <property type="entry name" value="PG_synth_SpoVB"/>
    <property type="match status" value="1"/>
</dbReference>
<feature type="transmembrane region" description="Helical" evidence="6">
    <location>
        <begin position="359"/>
        <end position="380"/>
    </location>
</feature>
<feature type="transmembrane region" description="Helical" evidence="6">
    <location>
        <begin position="154"/>
        <end position="171"/>
    </location>
</feature>
<feature type="transmembrane region" description="Helical" evidence="6">
    <location>
        <begin position="287"/>
        <end position="307"/>
    </location>
</feature>
<dbReference type="RefSeq" id="WP_377600313.1">
    <property type="nucleotide sequence ID" value="NZ_JBHUME010000003.1"/>
</dbReference>
<evidence type="ECO:0000313" key="8">
    <source>
        <dbReference type="Proteomes" id="UP001597541"/>
    </source>
</evidence>
<feature type="transmembrane region" description="Helical" evidence="6">
    <location>
        <begin position="489"/>
        <end position="507"/>
    </location>
</feature>
<evidence type="ECO:0000256" key="1">
    <source>
        <dbReference type="ARBA" id="ARBA00004651"/>
    </source>
</evidence>
<accession>A0ABW5P8P8</accession>
<evidence type="ECO:0000313" key="7">
    <source>
        <dbReference type="EMBL" id="MFD2611543.1"/>
    </source>
</evidence>
<dbReference type="CDD" id="cd13124">
    <property type="entry name" value="MATE_SpoVB_like"/>
    <property type="match status" value="1"/>
</dbReference>
<feature type="transmembrane region" description="Helical" evidence="6">
    <location>
        <begin position="392"/>
        <end position="412"/>
    </location>
</feature>
<feature type="transmembrane region" description="Helical" evidence="6">
    <location>
        <begin position="81"/>
        <end position="109"/>
    </location>
</feature>
<protein>
    <submittedName>
        <fullName evidence="7">Oligosaccharide flippase family protein</fullName>
    </submittedName>
</protein>
<evidence type="ECO:0000256" key="4">
    <source>
        <dbReference type="ARBA" id="ARBA00022989"/>
    </source>
</evidence>
<feature type="transmembrane region" description="Helical" evidence="6">
    <location>
        <begin position="235"/>
        <end position="255"/>
    </location>
</feature>
<evidence type="ECO:0000256" key="5">
    <source>
        <dbReference type="ARBA" id="ARBA00023136"/>
    </source>
</evidence>